<dbReference type="InterPro" id="IPR029057">
    <property type="entry name" value="PRTase-like"/>
</dbReference>
<accession>A0AA96WVD5</accession>
<dbReference type="CDD" id="cd06223">
    <property type="entry name" value="PRTases_typeI"/>
    <property type="match status" value="1"/>
</dbReference>
<dbReference type="Gene3D" id="3.40.50.2020">
    <property type="match status" value="1"/>
</dbReference>
<dbReference type="EMBL" id="CP130144">
    <property type="protein sequence ID" value="WNZ46033.1"/>
    <property type="molecule type" value="Genomic_DNA"/>
</dbReference>
<reference evidence="2" key="1">
    <citation type="journal article" date="2023" name="Plants (Basel)">
        <title>Genomic Analysis of Leptolyngbya boryana CZ1 Reveals Efficient Carbon Fixation Modules.</title>
        <authorList>
            <person name="Bai X."/>
            <person name="Wang H."/>
            <person name="Cheng W."/>
            <person name="Wang J."/>
            <person name="Ma M."/>
            <person name="Hu H."/>
            <person name="Song Z."/>
            <person name="Ma H."/>
            <person name="Fan Y."/>
            <person name="Du C."/>
            <person name="Xu J."/>
        </authorList>
    </citation>
    <scope>NUCLEOTIDE SEQUENCE</scope>
    <source>
        <strain evidence="2">CZ1</strain>
    </source>
</reference>
<dbReference type="PANTHER" id="PTHR47505">
    <property type="entry name" value="DNA UTILIZATION PROTEIN YHGH"/>
    <property type="match status" value="1"/>
</dbReference>
<gene>
    <name evidence="2" type="ORF">Q2T42_30040</name>
</gene>
<dbReference type="InterPro" id="IPR000836">
    <property type="entry name" value="PRTase_dom"/>
</dbReference>
<evidence type="ECO:0000256" key="1">
    <source>
        <dbReference type="ARBA" id="ARBA00008007"/>
    </source>
</evidence>
<protein>
    <submittedName>
        <fullName evidence="2">ComF family protein</fullName>
    </submittedName>
</protein>
<dbReference type="InterPro" id="IPR051910">
    <property type="entry name" value="ComF/GntX_DNA_util-trans"/>
</dbReference>
<reference evidence="2" key="2">
    <citation type="submission" date="2023-07" db="EMBL/GenBank/DDBJ databases">
        <authorList>
            <person name="Bai X.-H."/>
            <person name="Wang H.-H."/>
            <person name="Wang J."/>
            <person name="Ma M.-Y."/>
            <person name="Hu H.-H."/>
            <person name="Song Z.-L."/>
            <person name="Ma H.-G."/>
            <person name="Fan Y."/>
            <person name="Du C.-Y."/>
            <person name="Xu J.-C."/>
        </authorList>
    </citation>
    <scope>NUCLEOTIDE SEQUENCE</scope>
    <source>
        <strain evidence="2">CZ1</strain>
    </source>
</reference>
<sequence>MLDGVLSLILQKSCPLCDRSTSTYLCASCRKRLDRDQFSDPTQFWKQRIFAWGNYTDTLKRTIAALKYERHPELGRLLGEELGRSWLKARLHPGKLTVIPIPMHFEKQQQRGYNQAELISRAFCQITGNAHQPKGLQRIRATEALFGLSPQGREQTLTQAFAIGKGATQNCPVLLIDDIYTTGATARAAIQVLHRHQIRVLGIAVVAKPSFEPRS</sequence>
<dbReference type="SUPFAM" id="SSF53271">
    <property type="entry name" value="PRTase-like"/>
    <property type="match status" value="1"/>
</dbReference>
<dbReference type="PANTHER" id="PTHR47505:SF1">
    <property type="entry name" value="DNA UTILIZATION PROTEIN YHGH"/>
    <property type="match status" value="1"/>
</dbReference>
<evidence type="ECO:0000313" key="2">
    <source>
        <dbReference type="EMBL" id="WNZ46033.1"/>
    </source>
</evidence>
<name>A0AA96WVD5_LEPBY</name>
<dbReference type="AlphaFoldDB" id="A0AA96WVD5"/>
<comment type="similarity">
    <text evidence="1">Belongs to the ComF/GntX family.</text>
</comment>
<organism evidence="2">
    <name type="scientific">Leptolyngbya boryana CZ1</name>
    <dbReference type="NCBI Taxonomy" id="3060204"/>
    <lineage>
        <taxon>Bacteria</taxon>
        <taxon>Bacillati</taxon>
        <taxon>Cyanobacteriota</taxon>
        <taxon>Cyanophyceae</taxon>
        <taxon>Leptolyngbyales</taxon>
        <taxon>Leptolyngbyaceae</taxon>
        <taxon>Leptolyngbya group</taxon>
        <taxon>Leptolyngbya</taxon>
    </lineage>
</organism>
<proteinExistence type="inferred from homology"/>
<dbReference type="RefSeq" id="WP_287454521.1">
    <property type="nucleotide sequence ID" value="NZ_CP130144.1"/>
</dbReference>